<gene>
    <name evidence="1" type="ORF">J2Z66_002566</name>
</gene>
<keyword evidence="2" id="KW-1185">Reference proteome</keyword>
<dbReference type="Proteomes" id="UP001519287">
    <property type="component" value="Unassembled WGS sequence"/>
</dbReference>
<reference evidence="1 2" key="1">
    <citation type="submission" date="2021-03" db="EMBL/GenBank/DDBJ databases">
        <title>Genomic Encyclopedia of Type Strains, Phase IV (KMG-IV): sequencing the most valuable type-strain genomes for metagenomic binning, comparative biology and taxonomic classification.</title>
        <authorList>
            <person name="Goeker M."/>
        </authorList>
    </citation>
    <scope>NUCLEOTIDE SEQUENCE [LARGE SCALE GENOMIC DNA]</scope>
    <source>
        <strain evidence="1 2">DSM 26048</strain>
    </source>
</reference>
<sequence length="739" mass="83264">MPNGYQRLWPKRPWMRYMLILAFAALIIIVTFIAANRDTLPKLQEMGIAERVQTFTPVSGGEAWSPGPLDADGFATVHENSLFTLLIAPDTTQIAVRNKLTGFLWRSNPAKSRLDKETVKGLLLSNLESPYVMEYVPAGKTQRNMTNALEEKMEKSFIRTEHGVEVTYRYTKLAMTIVIRFELTESGLEVTVPSQGIEESGDNRLFSVQLMPFFGAVSGTEEDGYLFVPDGPGGLMYYDRDRPASGKLYDYMIYDEDPANLQERDVPREAIAYPVFGLKRGDQAYAAIVKDGKYTARITAMPAGVQTTYHSLGAKFLYREEYLRKVSTMAAPVNSVQKDRILQDRKVEYRLLSGDAANYSGMAQAYRDYLMETGQLSASLQRVEHMPLMLGLVGGDTKDVFGGSSYIPATTFKQAEQMVTELESQGVAGMQVLFHGWQGGGFIESDRRFPIQSKLGGPEQAKQFTAAMKARGIPVLFEDFLTWMKIGKTDVSMKTEGIRSIDTTVFQRRGTNFLLNPVTAVRSAKETIDKLSKLGVDGIAFNGVGSTVFRDYDTHALEREDTASLYSALLAYTKEQMGSVATNRGNDYSLKSTDLLTRFPLESSYDFFVDETVPFYPMVVHGSLLYTGIEGNMRNEYDKELLKSIEYGAIPSFLLTYERSRELKGTDYDDLYSSEYAVWKERIVEEYKKFDELAPLVHRRMIKHEQQAEGVYTMTYDDGSRVTVDYNKNRFEVMKGGTP</sequence>
<organism evidence="1 2">
    <name type="scientific">Paenibacillus eucommiae</name>
    <dbReference type="NCBI Taxonomy" id="1355755"/>
    <lineage>
        <taxon>Bacteria</taxon>
        <taxon>Bacillati</taxon>
        <taxon>Bacillota</taxon>
        <taxon>Bacilli</taxon>
        <taxon>Bacillales</taxon>
        <taxon>Paenibacillaceae</taxon>
        <taxon>Paenibacillus</taxon>
    </lineage>
</organism>
<proteinExistence type="predicted"/>
<dbReference type="EMBL" id="JAGGLB010000007">
    <property type="protein sequence ID" value="MBP1990959.1"/>
    <property type="molecule type" value="Genomic_DNA"/>
</dbReference>
<name>A0ABS4IWP9_9BACL</name>
<comment type="caution">
    <text evidence="1">The sequence shown here is derived from an EMBL/GenBank/DDBJ whole genome shotgun (WGS) entry which is preliminary data.</text>
</comment>
<dbReference type="InterPro" id="IPR043751">
    <property type="entry name" value="DUF5696"/>
</dbReference>
<accession>A0ABS4IWP9</accession>
<dbReference type="Pfam" id="PF18952">
    <property type="entry name" value="DUF5696"/>
    <property type="match status" value="1"/>
</dbReference>
<evidence type="ECO:0000313" key="2">
    <source>
        <dbReference type="Proteomes" id="UP001519287"/>
    </source>
</evidence>
<protein>
    <submittedName>
        <fullName evidence="1">Uncharacterized protein</fullName>
    </submittedName>
</protein>
<evidence type="ECO:0000313" key="1">
    <source>
        <dbReference type="EMBL" id="MBP1990959.1"/>
    </source>
</evidence>
<dbReference type="RefSeq" id="WP_209971716.1">
    <property type="nucleotide sequence ID" value="NZ_JAGGLB010000007.1"/>
</dbReference>